<dbReference type="InterPro" id="IPR036680">
    <property type="entry name" value="SPOR-like_sf"/>
</dbReference>
<keyword evidence="3" id="KW-0378">Hydrolase</keyword>
<evidence type="ECO:0000256" key="2">
    <source>
        <dbReference type="ARBA" id="ARBA00022670"/>
    </source>
</evidence>
<keyword evidence="2" id="KW-0645">Protease</keyword>
<organism evidence="7">
    <name type="scientific">hydrothermal vent metagenome</name>
    <dbReference type="NCBI Taxonomy" id="652676"/>
    <lineage>
        <taxon>unclassified sequences</taxon>
        <taxon>metagenomes</taxon>
        <taxon>ecological metagenomes</taxon>
    </lineage>
</organism>
<dbReference type="Pfam" id="PF05036">
    <property type="entry name" value="SPOR"/>
    <property type="match status" value="1"/>
</dbReference>
<gene>
    <name evidence="7" type="ORF">MNB_SV-4-691</name>
</gene>
<evidence type="ECO:0000256" key="3">
    <source>
        <dbReference type="ARBA" id="ARBA00022801"/>
    </source>
</evidence>
<dbReference type="InterPro" id="IPR038765">
    <property type="entry name" value="Papain-like_cys_pep_sf"/>
</dbReference>
<dbReference type="PANTHER" id="PTHR47053:SF1">
    <property type="entry name" value="MUREIN DD-ENDOPEPTIDASE MEPH-RELATED"/>
    <property type="match status" value="1"/>
</dbReference>
<dbReference type="SUPFAM" id="SSF54001">
    <property type="entry name" value="Cysteine proteinases"/>
    <property type="match status" value="1"/>
</dbReference>
<evidence type="ECO:0000256" key="1">
    <source>
        <dbReference type="ARBA" id="ARBA00007074"/>
    </source>
</evidence>
<evidence type="ECO:0000256" key="4">
    <source>
        <dbReference type="ARBA" id="ARBA00022807"/>
    </source>
</evidence>
<dbReference type="SUPFAM" id="SSF110997">
    <property type="entry name" value="Sporulation related repeat"/>
    <property type="match status" value="1"/>
</dbReference>
<feature type="domain" description="SPOR" evidence="5">
    <location>
        <begin position="213"/>
        <end position="291"/>
    </location>
</feature>
<dbReference type="Gene3D" id="3.30.70.1070">
    <property type="entry name" value="Sporulation related repeat"/>
    <property type="match status" value="1"/>
</dbReference>
<dbReference type="InterPro" id="IPR000064">
    <property type="entry name" value="NLP_P60_dom"/>
</dbReference>
<comment type="similarity">
    <text evidence="1">Belongs to the peptidase C40 family.</text>
</comment>
<dbReference type="Pfam" id="PF00877">
    <property type="entry name" value="NLPC_P60"/>
    <property type="match status" value="1"/>
</dbReference>
<evidence type="ECO:0000259" key="6">
    <source>
        <dbReference type="PROSITE" id="PS51935"/>
    </source>
</evidence>
<dbReference type="PROSITE" id="PS51935">
    <property type="entry name" value="NLPC_P60"/>
    <property type="match status" value="1"/>
</dbReference>
<dbReference type="EMBL" id="FPIB01000008">
    <property type="protein sequence ID" value="SFV90045.1"/>
    <property type="molecule type" value="Genomic_DNA"/>
</dbReference>
<evidence type="ECO:0000313" key="7">
    <source>
        <dbReference type="EMBL" id="SFV90045.1"/>
    </source>
</evidence>
<reference evidence="7" key="1">
    <citation type="submission" date="2016-10" db="EMBL/GenBank/DDBJ databases">
        <authorList>
            <person name="de Groot N.N."/>
        </authorList>
    </citation>
    <scope>NUCLEOTIDE SEQUENCE</scope>
</reference>
<proteinExistence type="inferred from homology"/>
<dbReference type="PANTHER" id="PTHR47053">
    <property type="entry name" value="MUREIN DD-ENDOPEPTIDASE MEPH-RELATED"/>
    <property type="match status" value="1"/>
</dbReference>
<dbReference type="GO" id="GO:0008234">
    <property type="term" value="F:cysteine-type peptidase activity"/>
    <property type="evidence" value="ECO:0007669"/>
    <property type="project" value="UniProtKB-KW"/>
</dbReference>
<feature type="domain" description="NlpC/P60" evidence="6">
    <location>
        <begin position="36"/>
        <end position="162"/>
    </location>
</feature>
<accession>A0A1W1E7V9</accession>
<dbReference type="InterPro" id="IPR051202">
    <property type="entry name" value="Peptidase_C40"/>
</dbReference>
<dbReference type="AlphaFoldDB" id="A0A1W1E7V9"/>
<keyword evidence="4" id="KW-0788">Thiol protease</keyword>
<name>A0A1W1E7V9_9ZZZZ</name>
<dbReference type="PROSITE" id="PS51724">
    <property type="entry name" value="SPOR"/>
    <property type="match status" value="1"/>
</dbReference>
<evidence type="ECO:0000259" key="5">
    <source>
        <dbReference type="PROSITE" id="PS51724"/>
    </source>
</evidence>
<dbReference type="Gene3D" id="3.90.1720.10">
    <property type="entry name" value="endopeptidase domain like (from Nostoc punctiforme)"/>
    <property type="match status" value="1"/>
</dbReference>
<protein>
    <submittedName>
        <fullName evidence="7">Tn916, NLP/P60 family protein</fullName>
    </submittedName>
</protein>
<dbReference type="InterPro" id="IPR007730">
    <property type="entry name" value="SPOR-like_dom"/>
</dbReference>
<dbReference type="GO" id="GO:0006508">
    <property type="term" value="P:proteolysis"/>
    <property type="evidence" value="ECO:0007669"/>
    <property type="project" value="UniProtKB-KW"/>
</dbReference>
<dbReference type="GO" id="GO:0042834">
    <property type="term" value="F:peptidoglycan binding"/>
    <property type="evidence" value="ECO:0007669"/>
    <property type="project" value="InterPro"/>
</dbReference>
<sequence length="292" mass="33201">MKYLSVLLILLLWGCKPSPYPAHPNYAIKKPKVRYTPNRKNLAKMVKQLQGSPYVWAEEGPDYFDCSGFTYYLYGSMGIELPRTAREQAKTGKRISPKELQYGDLIFFATDKRHPKKITHVGMYLGDGWFTHASTVKNEVVYSNLFTSPYYKKRLKVCRRYLPKSTVSLAAANEPAWRKNTQPTASKQIHTVSSTQGKAILIKAPMQQIEQPRKATGNYYIQIGSFVGSPKSSLIFLIEKHGFAHKSITFIQNGKKISKLLIGPYPSREAALAVRAKVRKYIQKDAFIAEIR</sequence>